<dbReference type="InterPro" id="IPR005135">
    <property type="entry name" value="Endo/exonuclease/phosphatase"/>
</dbReference>
<dbReference type="Gene3D" id="3.60.10.10">
    <property type="entry name" value="Endonuclease/exonuclease/phosphatase"/>
    <property type="match status" value="1"/>
</dbReference>
<comment type="caution">
    <text evidence="5">The sequence shown here is derived from an EMBL/GenBank/DDBJ whole genome shotgun (WGS) entry which is preliminary data.</text>
</comment>
<dbReference type="Pfam" id="PF03372">
    <property type="entry name" value="Exo_endo_phos"/>
    <property type="match status" value="1"/>
</dbReference>
<comment type="similarity">
    <text evidence="1">Belongs to the DNase I family.</text>
</comment>
<keyword evidence="2" id="KW-0540">Nuclease</keyword>
<evidence type="ECO:0000256" key="2">
    <source>
        <dbReference type="ARBA" id="ARBA00022722"/>
    </source>
</evidence>
<evidence type="ECO:0000259" key="4">
    <source>
        <dbReference type="Pfam" id="PF03372"/>
    </source>
</evidence>
<dbReference type="GO" id="GO:0004519">
    <property type="term" value="F:endonuclease activity"/>
    <property type="evidence" value="ECO:0007669"/>
    <property type="project" value="UniProtKB-KW"/>
</dbReference>
<protein>
    <submittedName>
        <fullName evidence="5">Endonuclease/exonuclease/phosphatase family protein</fullName>
    </submittedName>
</protein>
<dbReference type="PANTHER" id="PTHR11371:SF31">
    <property type="entry name" value="EXTRACELLULAR NUCLEASE"/>
    <property type="match status" value="1"/>
</dbReference>
<evidence type="ECO:0000256" key="3">
    <source>
        <dbReference type="ARBA" id="ARBA00022801"/>
    </source>
</evidence>
<accession>A0ABT7HHF2</accession>
<organism evidence="5 6">
    <name type="scientific">Sneathia sanguinegens</name>
    <dbReference type="NCBI Taxonomy" id="40543"/>
    <lineage>
        <taxon>Bacteria</taxon>
        <taxon>Fusobacteriati</taxon>
        <taxon>Fusobacteriota</taxon>
        <taxon>Fusobacteriia</taxon>
        <taxon>Fusobacteriales</taxon>
        <taxon>Leptotrichiaceae</taxon>
        <taxon>Sneathia</taxon>
    </lineage>
</organism>
<keyword evidence="3" id="KW-0378">Hydrolase</keyword>
<evidence type="ECO:0000313" key="6">
    <source>
        <dbReference type="Proteomes" id="UP001225134"/>
    </source>
</evidence>
<dbReference type="EMBL" id="JASSPP010000001">
    <property type="protein sequence ID" value="MDK9579951.1"/>
    <property type="molecule type" value="Genomic_DNA"/>
</dbReference>
<reference evidence="5 6" key="1">
    <citation type="submission" date="2023-06" db="EMBL/GenBank/DDBJ databases">
        <title>Antibody response to the Sneathia vaginalis cytopathogenic toxin A during pregnancy.</title>
        <authorList>
            <person name="Mccoy Z.T."/>
            <person name="Serrano M.G."/>
            <person name="Spaine K."/>
            <person name="Edwards D.J."/>
            <person name="Buck G.A."/>
            <person name="Jefferson K."/>
        </authorList>
    </citation>
    <scope>NUCLEOTIDE SEQUENCE [LARGE SCALE GENOMIC DNA]</scope>
    <source>
        <strain evidence="5 6">CCUG 42621</strain>
    </source>
</reference>
<dbReference type="SUPFAM" id="SSF56219">
    <property type="entry name" value="DNase I-like"/>
    <property type="match status" value="1"/>
</dbReference>
<dbReference type="InterPro" id="IPR036691">
    <property type="entry name" value="Endo/exonu/phosph_ase_sf"/>
</dbReference>
<proteinExistence type="inferred from homology"/>
<name>A0ABT7HHF2_9FUSO</name>
<keyword evidence="5" id="KW-0255">Endonuclease</keyword>
<dbReference type="InterPro" id="IPR016202">
    <property type="entry name" value="DNase_I"/>
</dbReference>
<feature type="domain" description="Endonuclease/exonuclease/phosphatase" evidence="4">
    <location>
        <begin position="24"/>
        <end position="206"/>
    </location>
</feature>
<gene>
    <name evidence="5" type="ORF">QQA45_00180</name>
</gene>
<sequence length="264" mass="30958">MKKLIIIIAIFFECICFSKRITLASFNVERLGESKKDYVSLAKIVSKFDIIALEEVMNTDGLDKLLKHLNNYSYIISKPVGSKKYKEHYAILYKKNVVDKIENIGVYNDKNNDFIREPSAFYVKTNKLDMLLIPVHSIFGKNESERVYEATKYIDVYNYFYNKTKQDDIILLGDFNLPANDKAFNSLKRKYNLENIINPIEDKTTLSKKGLASSYDNIFINISKLKAFTNRYGVYNFTMNNYEKIRKYISDHLLIFIELENERD</sequence>
<dbReference type="CDD" id="cd10283">
    <property type="entry name" value="MnuA_DNase1-like"/>
    <property type="match status" value="1"/>
</dbReference>
<dbReference type="SMART" id="SM00476">
    <property type="entry name" value="DNaseIc"/>
    <property type="match status" value="1"/>
</dbReference>
<evidence type="ECO:0000256" key="1">
    <source>
        <dbReference type="ARBA" id="ARBA00007359"/>
    </source>
</evidence>
<evidence type="ECO:0000313" key="5">
    <source>
        <dbReference type="EMBL" id="MDK9579951.1"/>
    </source>
</evidence>
<dbReference type="RefSeq" id="WP_285152381.1">
    <property type="nucleotide sequence ID" value="NZ_JASSPP010000001.1"/>
</dbReference>
<dbReference type="Proteomes" id="UP001225134">
    <property type="component" value="Unassembled WGS sequence"/>
</dbReference>
<keyword evidence="6" id="KW-1185">Reference proteome</keyword>
<dbReference type="PANTHER" id="PTHR11371">
    <property type="entry name" value="DEOXYRIBONUCLEASE"/>
    <property type="match status" value="1"/>
</dbReference>